<sequence>MSEFSKRLTNLRESRDLTKTKMANKIGVSLSTYANWEYGYNDPDMNTLGKIANILDTTVDYLTGNTDDPSPRSSNLSSTDLADMLDNVRSYDGKTFDEHDKELLTTFLKGLYADK</sequence>
<protein>
    <submittedName>
        <fullName evidence="3">Helix-turn-helix domain-containing protein</fullName>
    </submittedName>
</protein>
<dbReference type="Gene3D" id="1.10.260.40">
    <property type="entry name" value="lambda repressor-like DNA-binding domains"/>
    <property type="match status" value="1"/>
</dbReference>
<evidence type="ECO:0000313" key="4">
    <source>
        <dbReference type="Proteomes" id="UP001141981"/>
    </source>
</evidence>
<dbReference type="EMBL" id="JAOTGY010000007">
    <property type="protein sequence ID" value="MDB6258037.1"/>
    <property type="molecule type" value="Genomic_DNA"/>
</dbReference>
<proteinExistence type="predicted"/>
<dbReference type="GO" id="GO:0003677">
    <property type="term" value="F:DNA binding"/>
    <property type="evidence" value="ECO:0007669"/>
    <property type="project" value="UniProtKB-KW"/>
</dbReference>
<dbReference type="PROSITE" id="PS50943">
    <property type="entry name" value="HTH_CROC1"/>
    <property type="match status" value="1"/>
</dbReference>
<name>A0A9X3W553_LACAM</name>
<dbReference type="Pfam" id="PF01381">
    <property type="entry name" value="HTH_3"/>
    <property type="match status" value="1"/>
</dbReference>
<evidence type="ECO:0000259" key="2">
    <source>
        <dbReference type="PROSITE" id="PS50943"/>
    </source>
</evidence>
<dbReference type="InterPro" id="IPR010982">
    <property type="entry name" value="Lambda_DNA-bd_dom_sf"/>
</dbReference>
<dbReference type="SMART" id="SM00530">
    <property type="entry name" value="HTH_XRE"/>
    <property type="match status" value="1"/>
</dbReference>
<reference evidence="3" key="1">
    <citation type="journal article" date="2022" name="Microorganisms">
        <title>Antibiotic Susceptibility, Resistance Gene Determinants and Corresponding Genomic Regions in Lactobacillus amylovorus Isolates Derived from Wild Boars and Domestic Pigs.</title>
        <authorList>
            <person name="Moravkova M."/>
            <person name="Kostovova I."/>
            <person name="Kavanova K."/>
            <person name="Pechar R."/>
            <person name="Stanek S."/>
            <person name="Brychta A."/>
            <person name="Zeman M."/>
            <person name="Kubasova T."/>
        </authorList>
    </citation>
    <scope>NUCLEOTIDE SEQUENCE</scope>
    <source>
        <strain evidence="3">M490A</strain>
    </source>
</reference>
<feature type="domain" description="HTH cro/C1-type" evidence="2">
    <location>
        <begin position="8"/>
        <end position="62"/>
    </location>
</feature>
<dbReference type="RefSeq" id="WP_271880795.1">
    <property type="nucleotide sequence ID" value="NZ_JAOTGY010000007.1"/>
</dbReference>
<comment type="caution">
    <text evidence="3">The sequence shown here is derived from an EMBL/GenBank/DDBJ whole genome shotgun (WGS) entry which is preliminary data.</text>
</comment>
<gene>
    <name evidence="3" type="ORF">ODU72_05000</name>
</gene>
<keyword evidence="1" id="KW-0238">DNA-binding</keyword>
<dbReference type="SUPFAM" id="SSF47413">
    <property type="entry name" value="lambda repressor-like DNA-binding domains"/>
    <property type="match status" value="1"/>
</dbReference>
<dbReference type="PANTHER" id="PTHR46558:SF14">
    <property type="entry name" value="HTH-TYPE TRANSCRIPTIONAL REGULATOR ANSR"/>
    <property type="match status" value="1"/>
</dbReference>
<dbReference type="PANTHER" id="PTHR46558">
    <property type="entry name" value="TRACRIPTIONAL REGULATORY PROTEIN-RELATED-RELATED"/>
    <property type="match status" value="1"/>
</dbReference>
<evidence type="ECO:0000256" key="1">
    <source>
        <dbReference type="ARBA" id="ARBA00023125"/>
    </source>
</evidence>
<dbReference type="AlphaFoldDB" id="A0A9X3W553"/>
<reference evidence="3" key="2">
    <citation type="submission" date="2022-10" db="EMBL/GenBank/DDBJ databases">
        <authorList>
            <person name="Kostovova I."/>
            <person name="Moravkova M."/>
            <person name="Pechar R."/>
        </authorList>
    </citation>
    <scope>NUCLEOTIDE SEQUENCE</scope>
    <source>
        <strain evidence="3">M490A</strain>
    </source>
</reference>
<dbReference type="Proteomes" id="UP001141981">
    <property type="component" value="Unassembled WGS sequence"/>
</dbReference>
<organism evidence="3 4">
    <name type="scientific">Lactobacillus amylovorus</name>
    <dbReference type="NCBI Taxonomy" id="1604"/>
    <lineage>
        <taxon>Bacteria</taxon>
        <taxon>Bacillati</taxon>
        <taxon>Bacillota</taxon>
        <taxon>Bacilli</taxon>
        <taxon>Lactobacillales</taxon>
        <taxon>Lactobacillaceae</taxon>
        <taxon>Lactobacillus</taxon>
    </lineage>
</organism>
<evidence type="ECO:0000313" key="3">
    <source>
        <dbReference type="EMBL" id="MDB6258037.1"/>
    </source>
</evidence>
<dbReference type="InterPro" id="IPR001387">
    <property type="entry name" value="Cro/C1-type_HTH"/>
</dbReference>
<dbReference type="CDD" id="cd00093">
    <property type="entry name" value="HTH_XRE"/>
    <property type="match status" value="1"/>
</dbReference>
<accession>A0A9X3W553</accession>